<dbReference type="HOGENOM" id="CLU_2593409_0_0_1"/>
<dbReference type="Proteomes" id="UP000002051">
    <property type="component" value="Chromosome 5"/>
</dbReference>
<keyword evidence="3" id="KW-1185">Reference proteome</keyword>
<proteinExistence type="predicted"/>
<organism evidence="1 3">
    <name type="scientific">Medicago truncatula</name>
    <name type="common">Barrel medic</name>
    <name type="synonym">Medicago tribuloides</name>
    <dbReference type="NCBI Taxonomy" id="3880"/>
    <lineage>
        <taxon>Eukaryota</taxon>
        <taxon>Viridiplantae</taxon>
        <taxon>Streptophyta</taxon>
        <taxon>Embryophyta</taxon>
        <taxon>Tracheophyta</taxon>
        <taxon>Spermatophyta</taxon>
        <taxon>Magnoliopsida</taxon>
        <taxon>eudicotyledons</taxon>
        <taxon>Gunneridae</taxon>
        <taxon>Pentapetalae</taxon>
        <taxon>rosids</taxon>
        <taxon>fabids</taxon>
        <taxon>Fabales</taxon>
        <taxon>Fabaceae</taxon>
        <taxon>Papilionoideae</taxon>
        <taxon>50 kb inversion clade</taxon>
        <taxon>NPAAA clade</taxon>
        <taxon>Hologalegina</taxon>
        <taxon>IRL clade</taxon>
        <taxon>Trifolieae</taxon>
        <taxon>Medicago</taxon>
    </lineage>
</organism>
<reference evidence="1 3" key="2">
    <citation type="journal article" date="2014" name="BMC Genomics">
        <title>An improved genome release (version Mt4.0) for the model legume Medicago truncatula.</title>
        <authorList>
            <person name="Tang H."/>
            <person name="Krishnakumar V."/>
            <person name="Bidwell S."/>
            <person name="Rosen B."/>
            <person name="Chan A."/>
            <person name="Zhou S."/>
            <person name="Gentzbittel L."/>
            <person name="Childs K.L."/>
            <person name="Yandell M."/>
            <person name="Gundlach H."/>
            <person name="Mayer K.F."/>
            <person name="Schwartz D.C."/>
            <person name="Town C.D."/>
        </authorList>
    </citation>
    <scope>GENOME REANNOTATION</scope>
    <source>
        <strain evidence="1">A17</strain>
        <strain evidence="2 3">cv. Jemalong A17</strain>
    </source>
</reference>
<reference evidence="1 3" key="1">
    <citation type="journal article" date="2011" name="Nature">
        <title>The Medicago genome provides insight into the evolution of rhizobial symbioses.</title>
        <authorList>
            <person name="Young N.D."/>
            <person name="Debelle F."/>
            <person name="Oldroyd G.E."/>
            <person name="Geurts R."/>
            <person name="Cannon S.B."/>
            <person name="Udvardi M.K."/>
            <person name="Benedito V.A."/>
            <person name="Mayer K.F."/>
            <person name="Gouzy J."/>
            <person name="Schoof H."/>
            <person name="Van de Peer Y."/>
            <person name="Proost S."/>
            <person name="Cook D.R."/>
            <person name="Meyers B.C."/>
            <person name="Spannagl M."/>
            <person name="Cheung F."/>
            <person name="De Mita S."/>
            <person name="Krishnakumar V."/>
            <person name="Gundlach H."/>
            <person name="Zhou S."/>
            <person name="Mudge J."/>
            <person name="Bharti A.K."/>
            <person name="Murray J.D."/>
            <person name="Naoumkina M.A."/>
            <person name="Rosen B."/>
            <person name="Silverstein K.A."/>
            <person name="Tang H."/>
            <person name="Rombauts S."/>
            <person name="Zhao P.X."/>
            <person name="Zhou P."/>
            <person name="Barbe V."/>
            <person name="Bardou P."/>
            <person name="Bechner M."/>
            <person name="Bellec A."/>
            <person name="Berger A."/>
            <person name="Berges H."/>
            <person name="Bidwell S."/>
            <person name="Bisseling T."/>
            <person name="Choisne N."/>
            <person name="Couloux A."/>
            <person name="Denny R."/>
            <person name="Deshpande S."/>
            <person name="Dai X."/>
            <person name="Doyle J.J."/>
            <person name="Dudez A.M."/>
            <person name="Farmer A.D."/>
            <person name="Fouteau S."/>
            <person name="Franken C."/>
            <person name="Gibelin C."/>
            <person name="Gish J."/>
            <person name="Goldstein S."/>
            <person name="Gonzalez A.J."/>
            <person name="Green P.J."/>
            <person name="Hallab A."/>
            <person name="Hartog M."/>
            <person name="Hua A."/>
            <person name="Humphray S.J."/>
            <person name="Jeong D.H."/>
            <person name="Jing Y."/>
            <person name="Jocker A."/>
            <person name="Kenton S.M."/>
            <person name="Kim D.J."/>
            <person name="Klee K."/>
            <person name="Lai H."/>
            <person name="Lang C."/>
            <person name="Lin S."/>
            <person name="Macmil S.L."/>
            <person name="Magdelenat G."/>
            <person name="Matthews L."/>
            <person name="McCorrison J."/>
            <person name="Monaghan E.L."/>
            <person name="Mun J.H."/>
            <person name="Najar F.Z."/>
            <person name="Nicholson C."/>
            <person name="Noirot C."/>
            <person name="O'Bleness M."/>
            <person name="Paule C.R."/>
            <person name="Poulain J."/>
            <person name="Prion F."/>
            <person name="Qin B."/>
            <person name="Qu C."/>
            <person name="Retzel E.F."/>
            <person name="Riddle C."/>
            <person name="Sallet E."/>
            <person name="Samain S."/>
            <person name="Samson N."/>
            <person name="Sanders I."/>
            <person name="Saurat O."/>
            <person name="Scarpelli C."/>
            <person name="Schiex T."/>
            <person name="Segurens B."/>
            <person name="Severin A.J."/>
            <person name="Sherrier D.J."/>
            <person name="Shi R."/>
            <person name="Sims S."/>
            <person name="Singer S.R."/>
            <person name="Sinharoy S."/>
            <person name="Sterck L."/>
            <person name="Viollet A."/>
            <person name="Wang B.B."/>
            <person name="Wang K."/>
            <person name="Wang M."/>
            <person name="Wang X."/>
            <person name="Warfsmann J."/>
            <person name="Weissenbach J."/>
            <person name="White D.D."/>
            <person name="White J.D."/>
            <person name="Wiley G.B."/>
            <person name="Wincker P."/>
            <person name="Xing Y."/>
            <person name="Yang L."/>
            <person name="Yao Z."/>
            <person name="Ying F."/>
            <person name="Zhai J."/>
            <person name="Zhou L."/>
            <person name="Zuber A."/>
            <person name="Denarie J."/>
            <person name="Dixon R.A."/>
            <person name="May G.D."/>
            <person name="Schwartz D.C."/>
            <person name="Rogers J."/>
            <person name="Quetier F."/>
            <person name="Town C.D."/>
            <person name="Roe B.A."/>
        </authorList>
    </citation>
    <scope>NUCLEOTIDE SEQUENCE [LARGE SCALE GENOMIC DNA]</scope>
    <source>
        <strain evidence="1">A17</strain>
        <strain evidence="2 3">cv. Jemalong A17</strain>
    </source>
</reference>
<dbReference type="EnsemblPlants" id="KEH27370">
    <property type="protein sequence ID" value="KEH27370"/>
    <property type="gene ID" value="MTR_5g007545"/>
</dbReference>
<dbReference type="AlphaFoldDB" id="A0A072UNG8"/>
<evidence type="ECO:0000313" key="1">
    <source>
        <dbReference type="EMBL" id="KEH27370.1"/>
    </source>
</evidence>
<reference evidence="2" key="3">
    <citation type="submission" date="2015-04" db="UniProtKB">
        <authorList>
            <consortium name="EnsemblPlants"/>
        </authorList>
    </citation>
    <scope>IDENTIFICATION</scope>
    <source>
        <strain evidence="2">cv. Jemalong A17</strain>
    </source>
</reference>
<evidence type="ECO:0000313" key="2">
    <source>
        <dbReference type="EnsemblPlants" id="KEH27370"/>
    </source>
</evidence>
<sequence length="80" mass="9191">MDNYIVVSRVTSKEELMILITDETTKISILHLLLFMRKYSVIFDSIIINIIRGDECPIPSFVYTSLQEDWASDAHSIILA</sequence>
<gene>
    <name evidence="1" type="ordered locus">MTR_5g007545</name>
</gene>
<name>A0A072UNG8_MEDTR</name>
<accession>A0A072UNG8</accession>
<dbReference type="EMBL" id="CM001221">
    <property type="protein sequence ID" value="KEH27370.1"/>
    <property type="molecule type" value="Genomic_DNA"/>
</dbReference>
<protein>
    <submittedName>
        <fullName evidence="1 2">Uncharacterized protein</fullName>
    </submittedName>
</protein>
<evidence type="ECO:0000313" key="3">
    <source>
        <dbReference type="Proteomes" id="UP000002051"/>
    </source>
</evidence>